<dbReference type="EMBL" id="LAZR01054751">
    <property type="protein sequence ID" value="KKK77864.1"/>
    <property type="molecule type" value="Genomic_DNA"/>
</dbReference>
<dbReference type="CDD" id="cd09618">
    <property type="entry name" value="CBM9_like_2"/>
    <property type="match status" value="1"/>
</dbReference>
<gene>
    <name evidence="1" type="ORF">LCGC14_2849310</name>
</gene>
<dbReference type="SUPFAM" id="SSF49344">
    <property type="entry name" value="CBD9-like"/>
    <property type="match status" value="1"/>
</dbReference>
<name>A0A0F9AH86_9ZZZZ</name>
<feature type="non-terminal residue" evidence="1">
    <location>
        <position position="346"/>
    </location>
</feature>
<proteinExistence type="predicted"/>
<sequence>MPTAACLFPGLNAWFYLSFHFKPLFAKVIKPLVRSSLEAIIFHSIYEGSPMRILVEIVLQYRRAVIGVFLCFMPVTGMGASQNQYEPGYSIQRTNELVNIDGMLSESIWNEVPVATGFWMSYPVDDRKAEAKMQTEVRLTADDQFLYIGVVCYGPQDYVIKTLKRDAEFKDGDGFGVVLDPVNEKTNGFVFGVNPAGVQTELLVTGQVGRRQDLEPGRLPRGINIAWDNKWFTEVTNHPDRWIAEIAIPFKTLRFDDTKKTWGVNFFRLDARSNSIHTWSPVPIEFNEFDLGYTGELLWGTPPAKTKRNLAIIPYARTSISKDYETADPVAYDFQAGLDAKIPVTS</sequence>
<evidence type="ECO:0000313" key="1">
    <source>
        <dbReference type="EMBL" id="KKK77864.1"/>
    </source>
</evidence>
<dbReference type="AlphaFoldDB" id="A0A0F9AH86"/>
<accession>A0A0F9AH86</accession>
<dbReference type="Gene3D" id="2.60.40.1190">
    <property type="match status" value="1"/>
</dbReference>
<evidence type="ECO:0008006" key="2">
    <source>
        <dbReference type="Google" id="ProtNLM"/>
    </source>
</evidence>
<protein>
    <recommendedName>
        <fullName evidence="2">Carbohydrate-binding domain-containing protein</fullName>
    </recommendedName>
</protein>
<comment type="caution">
    <text evidence="1">The sequence shown here is derived from an EMBL/GenBank/DDBJ whole genome shotgun (WGS) entry which is preliminary data.</text>
</comment>
<reference evidence="1" key="1">
    <citation type="journal article" date="2015" name="Nature">
        <title>Complex archaea that bridge the gap between prokaryotes and eukaryotes.</title>
        <authorList>
            <person name="Spang A."/>
            <person name="Saw J.H."/>
            <person name="Jorgensen S.L."/>
            <person name="Zaremba-Niedzwiedzka K."/>
            <person name="Martijn J."/>
            <person name="Lind A.E."/>
            <person name="van Eijk R."/>
            <person name="Schleper C."/>
            <person name="Guy L."/>
            <person name="Ettema T.J."/>
        </authorList>
    </citation>
    <scope>NUCLEOTIDE SEQUENCE</scope>
</reference>
<organism evidence="1">
    <name type="scientific">marine sediment metagenome</name>
    <dbReference type="NCBI Taxonomy" id="412755"/>
    <lineage>
        <taxon>unclassified sequences</taxon>
        <taxon>metagenomes</taxon>
        <taxon>ecological metagenomes</taxon>
    </lineage>
</organism>